<comment type="similarity">
    <text evidence="2">Belongs to the steroid 5-alpha reductase family.</text>
</comment>
<dbReference type="GO" id="GO:0016627">
    <property type="term" value="F:oxidoreductase activity, acting on the CH-CH group of donors"/>
    <property type="evidence" value="ECO:0007669"/>
    <property type="project" value="InterPro"/>
</dbReference>
<dbReference type="PANTHER" id="PTHR10556:SF28">
    <property type="entry name" value="VERY-LONG-CHAIN ENOYL-COA REDUCTASE"/>
    <property type="match status" value="1"/>
</dbReference>
<feature type="domain" description="3-oxo-5-alpha-steroid 4-dehydrogenase C-terminal" evidence="10">
    <location>
        <begin position="86"/>
        <end position="222"/>
    </location>
</feature>
<comment type="subcellular location">
    <subcellularLocation>
        <location evidence="1">Membrane</location>
        <topology evidence="1">Multi-pass membrane protein</topology>
    </subcellularLocation>
</comment>
<feature type="transmembrane region" description="Helical" evidence="9">
    <location>
        <begin position="72"/>
        <end position="91"/>
    </location>
</feature>
<keyword evidence="4 9" id="KW-0812">Transmembrane</keyword>
<dbReference type="GeneID" id="14539009"/>
<dbReference type="InterPro" id="IPR001104">
    <property type="entry name" value="3-oxo-5_a-steroid_4-DH_C"/>
</dbReference>
<dbReference type="Pfam" id="PF02544">
    <property type="entry name" value="Steroid_dh"/>
    <property type="match status" value="1"/>
</dbReference>
<protein>
    <recommendedName>
        <fullName evidence="10">3-oxo-5-alpha-steroid 4-dehydrogenase C-terminal domain-containing protein</fullName>
    </recommendedName>
</protein>
<dbReference type="HOGENOM" id="CLU_059260_3_0_1"/>
<evidence type="ECO:0000256" key="1">
    <source>
        <dbReference type="ARBA" id="ARBA00004141"/>
    </source>
</evidence>
<reference evidence="11 12" key="1">
    <citation type="journal article" date="2012" name="PLoS ONE">
        <title>Sequence and analysis of the genome of the pathogenic yeast Candida orthopsilosis.</title>
        <authorList>
            <person name="Riccombeni A."/>
            <person name="Vidanes G."/>
            <person name="Proux-Wera E."/>
            <person name="Wolfe K.H."/>
            <person name="Butler G."/>
        </authorList>
    </citation>
    <scope>NUCLEOTIDE SEQUENCE [LARGE SCALE GENOMIC DNA]</scope>
    <source>
        <strain evidence="11 12">Co 90-125</strain>
    </source>
</reference>
<keyword evidence="6" id="KW-0560">Oxidoreductase</keyword>
<dbReference type="Proteomes" id="UP000005018">
    <property type="component" value="Chromosome 2"/>
</dbReference>
<evidence type="ECO:0000256" key="3">
    <source>
        <dbReference type="ARBA" id="ARBA00022516"/>
    </source>
</evidence>
<keyword evidence="3" id="KW-0444">Lipid biosynthesis</keyword>
<dbReference type="EMBL" id="HE681720">
    <property type="protein sequence ID" value="CCG22560.1"/>
    <property type="molecule type" value="Genomic_DNA"/>
</dbReference>
<accession>H8X048</accession>
<gene>
    <name evidence="11" type="ORF">CORT_0B08560</name>
</gene>
<dbReference type="AlphaFoldDB" id="H8X048"/>
<organism evidence="11 12">
    <name type="scientific">Candida orthopsilosis (strain 90-125)</name>
    <name type="common">Yeast</name>
    <dbReference type="NCBI Taxonomy" id="1136231"/>
    <lineage>
        <taxon>Eukaryota</taxon>
        <taxon>Fungi</taxon>
        <taxon>Dikarya</taxon>
        <taxon>Ascomycota</taxon>
        <taxon>Saccharomycotina</taxon>
        <taxon>Pichiomycetes</taxon>
        <taxon>Debaryomycetaceae</taxon>
        <taxon>Candida/Lodderomyces clade</taxon>
        <taxon>Candida</taxon>
    </lineage>
</organism>
<feature type="transmembrane region" description="Helical" evidence="9">
    <location>
        <begin position="106"/>
        <end position="123"/>
    </location>
</feature>
<evidence type="ECO:0000256" key="4">
    <source>
        <dbReference type="ARBA" id="ARBA00022692"/>
    </source>
</evidence>
<keyword evidence="8 9" id="KW-0472">Membrane</keyword>
<sequence>MGLVEYFGPILFHPVFYYFPNIYGYGPFTHTQTQEFAFWMVIIHFAKREYECLFVHKSSKGSMPIFSASKSLLHYWGTAGIFLPYFLYAPASSYSNSRYFFHVNDLPGWLNYTLFAIWAFAELSNLKAHRILADIRSNGDNKKYAIPFGYGFDWVSCPHYLFESLGWFTFSLLVGHWSAWFFFITGTGQMVIWAVQKHNWYLQKFGDDYKKLKRKIYVPYVL</sequence>
<keyword evidence="5 9" id="KW-1133">Transmembrane helix</keyword>
<dbReference type="Gene3D" id="1.20.120.1630">
    <property type="match status" value="1"/>
</dbReference>
<dbReference type="OrthoDB" id="540503at2759"/>
<dbReference type="GO" id="GO:0016020">
    <property type="term" value="C:membrane"/>
    <property type="evidence" value="ECO:0007669"/>
    <property type="project" value="UniProtKB-SubCell"/>
</dbReference>
<evidence type="ECO:0000256" key="6">
    <source>
        <dbReference type="ARBA" id="ARBA00023002"/>
    </source>
</evidence>
<evidence type="ECO:0000256" key="5">
    <source>
        <dbReference type="ARBA" id="ARBA00022989"/>
    </source>
</evidence>
<dbReference type="InterPro" id="IPR039357">
    <property type="entry name" value="SRD5A/TECR"/>
</dbReference>
<evidence type="ECO:0000256" key="9">
    <source>
        <dbReference type="SAM" id="Phobius"/>
    </source>
</evidence>
<dbReference type="eggNOG" id="KOG1639">
    <property type="taxonomic scope" value="Eukaryota"/>
</dbReference>
<keyword evidence="12" id="KW-1185">Reference proteome</keyword>
<dbReference type="KEGG" id="cot:CORT_0B08560"/>
<proteinExistence type="inferred from homology"/>
<feature type="transmembrane region" description="Helical" evidence="9">
    <location>
        <begin position="174"/>
        <end position="195"/>
    </location>
</feature>
<dbReference type="RefSeq" id="XP_003867995.1">
    <property type="nucleotide sequence ID" value="XM_003867947.1"/>
</dbReference>
<evidence type="ECO:0000256" key="8">
    <source>
        <dbReference type="ARBA" id="ARBA00023136"/>
    </source>
</evidence>
<evidence type="ECO:0000259" key="10">
    <source>
        <dbReference type="Pfam" id="PF02544"/>
    </source>
</evidence>
<dbReference type="GO" id="GO:0042761">
    <property type="term" value="P:very long-chain fatty acid biosynthetic process"/>
    <property type="evidence" value="ECO:0007669"/>
    <property type="project" value="TreeGrafter"/>
</dbReference>
<evidence type="ECO:0000256" key="7">
    <source>
        <dbReference type="ARBA" id="ARBA00023098"/>
    </source>
</evidence>
<dbReference type="PANTHER" id="PTHR10556">
    <property type="entry name" value="3-OXO-5-ALPHA-STEROID 4-DEHYDROGENASE"/>
    <property type="match status" value="1"/>
</dbReference>
<name>H8X048_CANO9</name>
<keyword evidence="7" id="KW-0443">Lipid metabolism</keyword>
<evidence type="ECO:0000256" key="2">
    <source>
        <dbReference type="ARBA" id="ARBA00007742"/>
    </source>
</evidence>
<evidence type="ECO:0000313" key="11">
    <source>
        <dbReference type="EMBL" id="CCG22560.1"/>
    </source>
</evidence>
<evidence type="ECO:0000313" key="12">
    <source>
        <dbReference type="Proteomes" id="UP000005018"/>
    </source>
</evidence>
<dbReference type="PROSITE" id="PS50244">
    <property type="entry name" value="S5A_REDUCTASE"/>
    <property type="match status" value="1"/>
</dbReference>